<evidence type="ECO:0000313" key="4">
    <source>
        <dbReference type="Proteomes" id="UP000663877"/>
    </source>
</evidence>
<sequence length="154" mass="16751">MSGFAVWCTSTTLGGLNYVNNGLVGINSNSQTDVQLGNGFYLKPGQLIFHPGVNNAHACLRFTVPLAGFYDVEGIFFSPGLPSTPNGYATTDVHLSINNVELRSLWINQNSGMLIFRQIYLNVGDYVQFEIGWGQNNNYGSDTTAANITIVAYS</sequence>
<proteinExistence type="predicted"/>
<protein>
    <recommendedName>
        <fullName evidence="5">C1q domain-containing protein</fullName>
    </recommendedName>
</protein>
<dbReference type="AlphaFoldDB" id="A0A813SG74"/>
<dbReference type="EMBL" id="CAJNOI010000013">
    <property type="protein sequence ID" value="CAF0799002.1"/>
    <property type="molecule type" value="Genomic_DNA"/>
</dbReference>
<name>A0A813SG74_9BILA</name>
<accession>A0A813SG74</accession>
<reference evidence="1" key="1">
    <citation type="submission" date="2021-02" db="EMBL/GenBank/DDBJ databases">
        <authorList>
            <person name="Nowell W R."/>
        </authorList>
    </citation>
    <scope>NUCLEOTIDE SEQUENCE</scope>
</reference>
<evidence type="ECO:0000313" key="3">
    <source>
        <dbReference type="Proteomes" id="UP000663832"/>
    </source>
</evidence>
<organism evidence="1 4">
    <name type="scientific">Adineta steineri</name>
    <dbReference type="NCBI Taxonomy" id="433720"/>
    <lineage>
        <taxon>Eukaryota</taxon>
        <taxon>Metazoa</taxon>
        <taxon>Spiralia</taxon>
        <taxon>Gnathifera</taxon>
        <taxon>Rotifera</taxon>
        <taxon>Eurotatoria</taxon>
        <taxon>Bdelloidea</taxon>
        <taxon>Adinetida</taxon>
        <taxon>Adinetidae</taxon>
        <taxon>Adineta</taxon>
    </lineage>
</organism>
<dbReference type="Proteomes" id="UP000663877">
    <property type="component" value="Unassembled WGS sequence"/>
</dbReference>
<comment type="caution">
    <text evidence="1">The sequence shown here is derived from an EMBL/GenBank/DDBJ whole genome shotgun (WGS) entry which is preliminary data.</text>
</comment>
<keyword evidence="3" id="KW-1185">Reference proteome</keyword>
<dbReference type="OrthoDB" id="9995540at2759"/>
<evidence type="ECO:0008006" key="5">
    <source>
        <dbReference type="Google" id="ProtNLM"/>
    </source>
</evidence>
<evidence type="ECO:0000313" key="2">
    <source>
        <dbReference type="EMBL" id="CAF1463559.1"/>
    </source>
</evidence>
<gene>
    <name evidence="1" type="ORF">BJG266_LOCUS5095</name>
    <name evidence="2" type="ORF">QVE165_LOCUS41101</name>
</gene>
<evidence type="ECO:0000313" key="1">
    <source>
        <dbReference type="EMBL" id="CAF0799002.1"/>
    </source>
</evidence>
<dbReference type="EMBL" id="CAJNOM010000484">
    <property type="protein sequence ID" value="CAF1463559.1"/>
    <property type="molecule type" value="Genomic_DNA"/>
</dbReference>
<dbReference type="Proteomes" id="UP000663832">
    <property type="component" value="Unassembled WGS sequence"/>
</dbReference>